<organism evidence="1 2">
    <name type="scientific">Arthrobacter flavus</name>
    <dbReference type="NCBI Taxonomy" id="95172"/>
    <lineage>
        <taxon>Bacteria</taxon>
        <taxon>Bacillati</taxon>
        <taxon>Actinomycetota</taxon>
        <taxon>Actinomycetes</taxon>
        <taxon>Micrococcales</taxon>
        <taxon>Micrococcaceae</taxon>
        <taxon>Arthrobacter</taxon>
    </lineage>
</organism>
<dbReference type="RefSeq" id="WP_343878933.1">
    <property type="nucleotide sequence ID" value="NZ_BAAAIJ010000032.1"/>
</dbReference>
<dbReference type="Proteomes" id="UP001597307">
    <property type="component" value="Unassembled WGS sequence"/>
</dbReference>
<gene>
    <name evidence="1" type="ORF">ACFSFX_11035</name>
</gene>
<proteinExistence type="predicted"/>
<sequence>MLRSLTSFFIGCGRIILPRFPLLLMVASGLVREVIAAPHGAGGHQVIGVLDDDQLLKSDLDAGRQSA</sequence>
<comment type="caution">
    <text evidence="1">The sequence shown here is derived from an EMBL/GenBank/DDBJ whole genome shotgun (WGS) entry which is preliminary data.</text>
</comment>
<evidence type="ECO:0000313" key="2">
    <source>
        <dbReference type="Proteomes" id="UP001597307"/>
    </source>
</evidence>
<reference evidence="2" key="1">
    <citation type="journal article" date="2019" name="Int. J. Syst. Evol. Microbiol.">
        <title>The Global Catalogue of Microorganisms (GCM) 10K type strain sequencing project: providing services to taxonomists for standard genome sequencing and annotation.</title>
        <authorList>
            <consortium name="The Broad Institute Genomics Platform"/>
            <consortium name="The Broad Institute Genome Sequencing Center for Infectious Disease"/>
            <person name="Wu L."/>
            <person name="Ma J."/>
        </authorList>
    </citation>
    <scope>NUCLEOTIDE SEQUENCE [LARGE SCALE GENOMIC DNA]</scope>
    <source>
        <strain evidence="2">JCM 11496</strain>
    </source>
</reference>
<accession>A0ABW4Q8R9</accession>
<keyword evidence="2" id="KW-1185">Reference proteome</keyword>
<dbReference type="EMBL" id="JBHUGA010000040">
    <property type="protein sequence ID" value="MFD1847131.1"/>
    <property type="molecule type" value="Genomic_DNA"/>
</dbReference>
<evidence type="ECO:0000313" key="1">
    <source>
        <dbReference type="EMBL" id="MFD1847131.1"/>
    </source>
</evidence>
<name>A0ABW4Q8R9_9MICC</name>
<protein>
    <submittedName>
        <fullName evidence="1">Uncharacterized protein</fullName>
    </submittedName>
</protein>